<reference evidence="2" key="1">
    <citation type="journal article" date="2023" name="Arch. Microbiol.">
        <title>Desulfoferula mesophilus gen. nov. sp. nov., a mesophilic sulfate-reducing bacterium isolated from a brackish lake sediment.</title>
        <authorList>
            <person name="Watanabe T."/>
            <person name="Yabe T."/>
            <person name="Tsuji J.M."/>
            <person name="Fukui M."/>
        </authorList>
    </citation>
    <scope>NUCLEOTIDE SEQUENCE [LARGE SCALE GENOMIC DNA]</scope>
    <source>
        <strain evidence="2">12FAK</strain>
    </source>
</reference>
<keyword evidence="2" id="KW-1185">Reference proteome</keyword>
<dbReference type="EMBL" id="AP028679">
    <property type="protein sequence ID" value="BEQ13263.1"/>
    <property type="molecule type" value="Genomic_DNA"/>
</dbReference>
<sequence>MEDMRPTIKSLQARVEEAYQVMHNEGQPHPTQVLEILRGVVQALGRVAEACPRLQGEQ</sequence>
<dbReference type="AlphaFoldDB" id="A0AAU9E7Y2"/>
<accession>A0AAU9E7Y2</accession>
<dbReference type="Proteomes" id="UP001366166">
    <property type="component" value="Chromosome"/>
</dbReference>
<gene>
    <name evidence="1" type="ORF">FAK_03290</name>
</gene>
<protein>
    <submittedName>
        <fullName evidence="1">Uncharacterized protein</fullName>
    </submittedName>
</protein>
<name>A0AAU9E7Y2_9BACT</name>
<dbReference type="KEGG" id="dmp:FAK_03290"/>
<evidence type="ECO:0000313" key="2">
    <source>
        <dbReference type="Proteomes" id="UP001366166"/>
    </source>
</evidence>
<dbReference type="RefSeq" id="WP_338604785.1">
    <property type="nucleotide sequence ID" value="NZ_AP028679.1"/>
</dbReference>
<proteinExistence type="predicted"/>
<evidence type="ECO:0000313" key="1">
    <source>
        <dbReference type="EMBL" id="BEQ13263.1"/>
    </source>
</evidence>
<organism evidence="1 2">
    <name type="scientific">Desulfoferula mesophila</name>
    <dbReference type="NCBI Taxonomy" id="3058419"/>
    <lineage>
        <taxon>Bacteria</taxon>
        <taxon>Pseudomonadati</taxon>
        <taxon>Thermodesulfobacteriota</taxon>
        <taxon>Desulfarculia</taxon>
        <taxon>Desulfarculales</taxon>
        <taxon>Desulfarculaceae</taxon>
        <taxon>Desulfoferula</taxon>
    </lineage>
</organism>